<reference evidence="6" key="1">
    <citation type="submission" date="2022-01" db="EMBL/GenBank/DDBJ databases">
        <authorList>
            <person name="Criscuolo A."/>
        </authorList>
    </citation>
    <scope>NUCLEOTIDE SEQUENCE</scope>
    <source>
        <strain evidence="6">CIP111891</strain>
    </source>
</reference>
<comment type="similarity">
    <text evidence="1 4">Belongs to the glycosyl hydrolase 43 family.</text>
</comment>
<evidence type="ECO:0000256" key="1">
    <source>
        <dbReference type="ARBA" id="ARBA00009865"/>
    </source>
</evidence>
<evidence type="ECO:0000256" key="3">
    <source>
        <dbReference type="ARBA" id="ARBA00023295"/>
    </source>
</evidence>
<gene>
    <name evidence="6" type="ORF">PAECIP111891_01548</name>
</gene>
<dbReference type="GO" id="GO:0016798">
    <property type="term" value="F:hydrolase activity, acting on glycosyl bonds"/>
    <property type="evidence" value="ECO:0007669"/>
    <property type="project" value="UniProtKB-KW"/>
</dbReference>
<keyword evidence="3 4" id="KW-0326">Glycosidase</keyword>
<dbReference type="InterPro" id="IPR006710">
    <property type="entry name" value="Glyco_hydro_43"/>
</dbReference>
<dbReference type="Gene3D" id="2.115.10.20">
    <property type="entry name" value="Glycosyl hydrolase domain, family 43"/>
    <property type="match status" value="1"/>
</dbReference>
<evidence type="ECO:0000259" key="5">
    <source>
        <dbReference type="Pfam" id="PF17851"/>
    </source>
</evidence>
<dbReference type="InterPro" id="IPR051795">
    <property type="entry name" value="Glycosyl_Hydrlase_43"/>
</dbReference>
<keyword evidence="2 4" id="KW-0378">Hydrolase</keyword>
<accession>A0ABN8G5D2</accession>
<keyword evidence="7" id="KW-1185">Reference proteome</keyword>
<dbReference type="Pfam" id="PF17851">
    <property type="entry name" value="GH43_C2"/>
    <property type="match status" value="1"/>
</dbReference>
<dbReference type="Gene3D" id="2.60.120.200">
    <property type="match status" value="1"/>
</dbReference>
<dbReference type="SUPFAM" id="SSF75005">
    <property type="entry name" value="Arabinanase/levansucrase/invertase"/>
    <property type="match status" value="1"/>
</dbReference>
<dbReference type="Proteomes" id="UP000838821">
    <property type="component" value="Unassembled WGS sequence"/>
</dbReference>
<evidence type="ECO:0000313" key="6">
    <source>
        <dbReference type="EMBL" id="CAH1200201.1"/>
    </source>
</evidence>
<name>A0ABN8G5D2_9BACL</name>
<evidence type="ECO:0000256" key="4">
    <source>
        <dbReference type="RuleBase" id="RU361187"/>
    </source>
</evidence>
<dbReference type="PANTHER" id="PTHR42812:SF12">
    <property type="entry name" value="BETA-XYLOSIDASE-RELATED"/>
    <property type="match status" value="1"/>
</dbReference>
<dbReference type="RefSeq" id="WP_236285982.1">
    <property type="nucleotide sequence ID" value="NZ_CAKMMW010000003.1"/>
</dbReference>
<organism evidence="6 7">
    <name type="scientific">Paenibacillus allorhizoplanae</name>
    <dbReference type="NCBI Taxonomy" id="2905648"/>
    <lineage>
        <taxon>Bacteria</taxon>
        <taxon>Bacillati</taxon>
        <taxon>Bacillota</taxon>
        <taxon>Bacilli</taxon>
        <taxon>Bacillales</taxon>
        <taxon>Paenibacillaceae</taxon>
        <taxon>Paenibacillus</taxon>
    </lineage>
</organism>
<evidence type="ECO:0000313" key="7">
    <source>
        <dbReference type="Proteomes" id="UP000838821"/>
    </source>
</evidence>
<proteinExistence type="inferred from homology"/>
<dbReference type="InterPro" id="IPR041542">
    <property type="entry name" value="GH43_C2"/>
</dbReference>
<dbReference type="SUPFAM" id="SSF49899">
    <property type="entry name" value="Concanavalin A-like lectins/glucanases"/>
    <property type="match status" value="1"/>
</dbReference>
<evidence type="ECO:0000256" key="2">
    <source>
        <dbReference type="ARBA" id="ARBA00022801"/>
    </source>
</evidence>
<comment type="caution">
    <text evidence="6">The sequence shown here is derived from an EMBL/GenBank/DDBJ whole genome shotgun (WGS) entry which is preliminary data.</text>
</comment>
<feature type="domain" description="Beta-xylosidase C-terminal Concanavalin A-like" evidence="5">
    <location>
        <begin position="326"/>
        <end position="518"/>
    </location>
</feature>
<dbReference type="PANTHER" id="PTHR42812">
    <property type="entry name" value="BETA-XYLOSIDASE"/>
    <property type="match status" value="1"/>
</dbReference>
<dbReference type="EC" id="3.2.1.-" evidence="6"/>
<sequence>MNDLQRLMNEQPWVADQGDGTYKNPILHADYSDPDVIRVGEDFYMTASSFGHIPGLPILHSQDLVNWKLINHAIPKMNLDGYEVPQHGNGVWAPSFRYHEGKFWIFYGDPDVGIMMTTAEDPAGEWTPLHMVKEGKGLIDTCPFWDEDGQAYLIHAYAQSRSGIKHKLRICKMSADGKRLLDEGQIVYDGTESHPTLEGPKLYKRNGYYYIFAPAGGVATGWQTIFRSTTIWGPYEDKIVLHQGQTSVNGPHQGGWVELESGESWFVHFQDKGAYGRVVHLQPVEWVEDWPLMGERREGERIGEPVLTYKKPDVGGVFPIQVPATSDEFDQAKLGLQWQWQTNPQEDWYSLRTHSSQIRLHAVSKYQQLSLYDAPHLLLQKFPAPEFEVAVSFDASGLQEDDFAGLIVFGYRYAYLGLRKSDLGLASKSLTLFMAQGDADGEEELWSVAVEEITDVILKVKVVEAAQCSYSYSLNGSNYQAIPIEPFVASEGRWVGAKVGMFCSGEARGFVDVDWFQVSK</sequence>
<dbReference type="EMBL" id="CAKMMW010000003">
    <property type="protein sequence ID" value="CAH1200201.1"/>
    <property type="molecule type" value="Genomic_DNA"/>
</dbReference>
<dbReference type="InterPro" id="IPR013320">
    <property type="entry name" value="ConA-like_dom_sf"/>
</dbReference>
<dbReference type="InterPro" id="IPR023296">
    <property type="entry name" value="Glyco_hydro_beta-prop_sf"/>
</dbReference>
<protein>
    <submittedName>
        <fullName evidence="6">Beta-xylosidase</fullName>
        <ecNumber evidence="6">3.2.1.-</ecNumber>
    </submittedName>
</protein>
<dbReference type="CDD" id="cd09001">
    <property type="entry name" value="GH43_FsAxh1-like"/>
    <property type="match status" value="1"/>
</dbReference>
<dbReference type="Pfam" id="PF04616">
    <property type="entry name" value="Glyco_hydro_43"/>
    <property type="match status" value="1"/>
</dbReference>